<organism evidence="1">
    <name type="scientific">Orpheovirus IHUMI-LCC2</name>
    <dbReference type="NCBI Taxonomy" id="2023057"/>
    <lineage>
        <taxon>Viruses</taxon>
        <taxon>Varidnaviria</taxon>
        <taxon>Bamfordvirae</taxon>
        <taxon>Nucleocytoviricota</taxon>
        <taxon>Megaviricetes</taxon>
        <taxon>Pimascovirales</taxon>
        <taxon>Ocovirineae</taxon>
        <taxon>Orpheoviridae</taxon>
        <taxon>Alphaorpheovirus</taxon>
        <taxon>Alphaorpheovirus massiliense</taxon>
    </lineage>
</organism>
<dbReference type="KEGG" id="vg:35381798"/>
<evidence type="ECO:0000313" key="2">
    <source>
        <dbReference type="Proteomes" id="UP000236316"/>
    </source>
</evidence>
<evidence type="ECO:0000313" key="1">
    <source>
        <dbReference type="EMBL" id="SNW62018.1"/>
    </source>
</evidence>
<reference evidence="1" key="1">
    <citation type="submission" date="2017-08" db="EMBL/GenBank/DDBJ databases">
        <authorList>
            <consortium name="Urmite Genomes"/>
        </authorList>
    </citation>
    <scope>NUCLEOTIDE SEQUENCE [LARGE SCALE GENOMIC DNA]</scope>
    <source>
        <strain evidence="1">IHUMI-LCC2</strain>
    </source>
</reference>
<accession>A0A2I2L3A4</accession>
<dbReference type="Proteomes" id="UP000236316">
    <property type="component" value="Segment"/>
</dbReference>
<dbReference type="Gene3D" id="2.130.10.10">
    <property type="entry name" value="YVTN repeat-like/Quinoprotein amine dehydrogenase"/>
    <property type="match status" value="1"/>
</dbReference>
<dbReference type="InterPro" id="IPR015943">
    <property type="entry name" value="WD40/YVTN_repeat-like_dom_sf"/>
</dbReference>
<sequence>MNFNSLRNLVIFSFLALSASALTVRKFELGPSVYPGDGLGTVSLSLDGCGIVANPTFNQIVKYCPATNSSVTYQLPGDEFYPTSALQDYSGRFHFISSYSQALSVYDPSDNSVQTQHFDGETLPNYLSVAPDGNVYVTLSNANKLVVYPLNTENLTTDLRFVNVSYNGPEKVLYNLLNGRLCVTMVRSGSIVCYDDNWNELVIPVAGYPTGLTLTLNGSLCFSYNNGAYGNVGCVSAFCRTSSCLQYTRTDLSLGYDNRVDDLTIAPGTTQLFALMSITNAAARINKNGTWNRLDIFDPVPFEGLRGPDSVSLVWTGSKLGTLVSTASSKTLYTVTF</sequence>
<keyword evidence="2" id="KW-1185">Reference proteome</keyword>
<gene>
    <name evidence="1" type="ORF">ORPV_114</name>
</gene>
<keyword evidence="1" id="KW-0418">Kinase</keyword>
<dbReference type="GeneID" id="35381798"/>
<dbReference type="RefSeq" id="YP_009448320.1">
    <property type="nucleotide sequence ID" value="NC_036594.1"/>
</dbReference>
<keyword evidence="1" id="KW-0723">Serine/threonine-protein kinase</keyword>
<dbReference type="SUPFAM" id="SSF101898">
    <property type="entry name" value="NHL repeat"/>
    <property type="match status" value="1"/>
</dbReference>
<keyword evidence="1" id="KW-0808">Transferase</keyword>
<dbReference type="GO" id="GO:0004674">
    <property type="term" value="F:protein serine/threonine kinase activity"/>
    <property type="evidence" value="ECO:0007669"/>
    <property type="project" value="UniProtKB-KW"/>
</dbReference>
<name>A0A2I2L3A4_9VIRU</name>
<proteinExistence type="predicted"/>
<protein>
    <submittedName>
        <fullName evidence="1">Serine/Threonine protein kinase</fullName>
    </submittedName>
</protein>
<dbReference type="EMBL" id="LT906555">
    <property type="protein sequence ID" value="SNW62018.1"/>
    <property type="molecule type" value="Genomic_DNA"/>
</dbReference>